<comment type="caution">
    <text evidence="2">The sequence shown here is derived from an EMBL/GenBank/DDBJ whole genome shotgun (WGS) entry which is preliminary data.</text>
</comment>
<feature type="compositionally biased region" description="Basic and acidic residues" evidence="1">
    <location>
        <begin position="53"/>
        <end position="65"/>
    </location>
</feature>
<feature type="compositionally biased region" description="Polar residues" evidence="1">
    <location>
        <begin position="1"/>
        <end position="12"/>
    </location>
</feature>
<accession>A0A835UM75</accession>
<sequence length="136" mass="15304">MQNWMYKNTLSPQKGIPNRDPLSKRSIQEAVGVWTDSCRSEDVEPVLALGRGDLQDETNRAEKAASGRSNSPARLHLGRSTGFNCEMKEKKARCLLIGWKINRAEMDRLHIVLSAIMSSEAQNDGLLRPKNKIKKN</sequence>
<dbReference type="AlphaFoldDB" id="A0A835UM75"/>
<gene>
    <name evidence="2" type="ORF">HPP92_017727</name>
</gene>
<evidence type="ECO:0000313" key="2">
    <source>
        <dbReference type="EMBL" id="KAG0468399.1"/>
    </source>
</evidence>
<protein>
    <submittedName>
        <fullName evidence="2">Uncharacterized protein</fullName>
    </submittedName>
</protein>
<feature type="region of interest" description="Disordered" evidence="1">
    <location>
        <begin position="51"/>
        <end position="76"/>
    </location>
</feature>
<name>A0A835UM75_VANPL</name>
<organism evidence="2 3">
    <name type="scientific">Vanilla planifolia</name>
    <name type="common">Vanilla</name>
    <dbReference type="NCBI Taxonomy" id="51239"/>
    <lineage>
        <taxon>Eukaryota</taxon>
        <taxon>Viridiplantae</taxon>
        <taxon>Streptophyta</taxon>
        <taxon>Embryophyta</taxon>
        <taxon>Tracheophyta</taxon>
        <taxon>Spermatophyta</taxon>
        <taxon>Magnoliopsida</taxon>
        <taxon>Liliopsida</taxon>
        <taxon>Asparagales</taxon>
        <taxon>Orchidaceae</taxon>
        <taxon>Vanilloideae</taxon>
        <taxon>Vanilleae</taxon>
        <taxon>Vanilla</taxon>
    </lineage>
</organism>
<dbReference type="EMBL" id="JADCNM010000009">
    <property type="protein sequence ID" value="KAG0468399.1"/>
    <property type="molecule type" value="Genomic_DNA"/>
</dbReference>
<proteinExistence type="predicted"/>
<evidence type="ECO:0000256" key="1">
    <source>
        <dbReference type="SAM" id="MobiDB-lite"/>
    </source>
</evidence>
<feature type="region of interest" description="Disordered" evidence="1">
    <location>
        <begin position="1"/>
        <end position="22"/>
    </location>
</feature>
<evidence type="ECO:0000313" key="3">
    <source>
        <dbReference type="Proteomes" id="UP000639772"/>
    </source>
</evidence>
<dbReference type="Proteomes" id="UP000639772">
    <property type="component" value="Chromosome 9"/>
</dbReference>
<reference evidence="2 3" key="1">
    <citation type="journal article" date="2020" name="Nat. Food">
        <title>A phased Vanilla planifolia genome enables genetic improvement of flavour and production.</title>
        <authorList>
            <person name="Hasing T."/>
            <person name="Tang H."/>
            <person name="Brym M."/>
            <person name="Khazi F."/>
            <person name="Huang T."/>
            <person name="Chambers A.H."/>
        </authorList>
    </citation>
    <scope>NUCLEOTIDE SEQUENCE [LARGE SCALE GENOMIC DNA]</scope>
    <source>
        <tissue evidence="2">Leaf</tissue>
    </source>
</reference>